<comment type="caution">
    <text evidence="2">The sequence shown here is derived from an EMBL/GenBank/DDBJ whole genome shotgun (WGS) entry which is preliminary data.</text>
</comment>
<name>A0A4Q0Q8K0_9BRAD</name>
<evidence type="ECO:0000313" key="3">
    <source>
        <dbReference type="Proteomes" id="UP000290174"/>
    </source>
</evidence>
<dbReference type="Pfam" id="PF12728">
    <property type="entry name" value="HTH_17"/>
    <property type="match status" value="1"/>
</dbReference>
<dbReference type="InterPro" id="IPR041657">
    <property type="entry name" value="HTH_17"/>
</dbReference>
<dbReference type="NCBIfam" id="TIGR01764">
    <property type="entry name" value="excise"/>
    <property type="match status" value="1"/>
</dbReference>
<organism evidence="2 3">
    <name type="scientific">Bradyrhizobium zhanjiangense</name>
    <dbReference type="NCBI Taxonomy" id="1325107"/>
    <lineage>
        <taxon>Bacteria</taxon>
        <taxon>Pseudomonadati</taxon>
        <taxon>Pseudomonadota</taxon>
        <taxon>Alphaproteobacteria</taxon>
        <taxon>Hyphomicrobiales</taxon>
        <taxon>Nitrobacteraceae</taxon>
        <taxon>Bradyrhizobium</taxon>
    </lineage>
</organism>
<evidence type="ECO:0000313" key="2">
    <source>
        <dbReference type="EMBL" id="RXG85845.1"/>
    </source>
</evidence>
<proteinExistence type="predicted"/>
<keyword evidence="2" id="KW-0238">DNA-binding</keyword>
<accession>A0A4Q0Q8K0</accession>
<evidence type="ECO:0000259" key="1">
    <source>
        <dbReference type="Pfam" id="PF12728"/>
    </source>
</evidence>
<dbReference type="GO" id="GO:0003677">
    <property type="term" value="F:DNA binding"/>
    <property type="evidence" value="ECO:0007669"/>
    <property type="project" value="UniProtKB-KW"/>
</dbReference>
<protein>
    <submittedName>
        <fullName evidence="2">DNA-binding protein</fullName>
    </submittedName>
</protein>
<feature type="domain" description="Helix-turn-helix" evidence="1">
    <location>
        <begin position="70"/>
        <end position="115"/>
    </location>
</feature>
<dbReference type="InterPro" id="IPR010093">
    <property type="entry name" value="SinI_DNA-bd"/>
</dbReference>
<dbReference type="EMBL" id="RKMK01000053">
    <property type="protein sequence ID" value="RXG85845.1"/>
    <property type="molecule type" value="Genomic_DNA"/>
</dbReference>
<reference evidence="2 3" key="1">
    <citation type="submission" date="2018-11" db="EMBL/GenBank/DDBJ databases">
        <title>Bradyrhizobium sp. nov., isolated from effective nodules of peanut in China.</title>
        <authorList>
            <person name="Li Y."/>
        </authorList>
    </citation>
    <scope>NUCLEOTIDE SEQUENCE [LARGE SCALE GENOMIC DNA]</scope>
    <source>
        <strain evidence="2 3">CCBAU 51770</strain>
    </source>
</reference>
<dbReference type="AlphaFoldDB" id="A0A4Q0Q8K0"/>
<dbReference type="Proteomes" id="UP000290174">
    <property type="component" value="Unassembled WGS sequence"/>
</dbReference>
<sequence>MACANVSGSPLVFALTVLSRTSNVIPVNLRGGAYASEPATEKRRRAHRRGSIRFEAFRPKKIPFAERLTCTIDEACQVTGLGRTKLYELIGAGQLDTTTVGRRRLVVVKSLQALLDVSSSTARGIGKVQ</sequence>
<gene>
    <name evidence="2" type="ORF">EAS61_34860</name>
</gene>